<reference evidence="1" key="1">
    <citation type="journal article" date="2023" name="Plant J.">
        <title>Genome sequences and population genomics provide insights into the demographic history, inbreeding, and mutation load of two 'living fossil' tree species of Dipteronia.</title>
        <authorList>
            <person name="Feng Y."/>
            <person name="Comes H.P."/>
            <person name="Chen J."/>
            <person name="Zhu S."/>
            <person name="Lu R."/>
            <person name="Zhang X."/>
            <person name="Li P."/>
            <person name="Qiu J."/>
            <person name="Olsen K.M."/>
            <person name="Qiu Y."/>
        </authorList>
    </citation>
    <scope>NUCLEOTIDE SEQUENCE</scope>
    <source>
        <strain evidence="1">KIB01</strain>
    </source>
</reference>
<evidence type="ECO:0000313" key="1">
    <source>
        <dbReference type="EMBL" id="KAK2648328.1"/>
    </source>
</evidence>
<name>A0AAD9U693_9ROSI</name>
<gene>
    <name evidence="1" type="ORF">Ddye_015817</name>
</gene>
<dbReference type="AlphaFoldDB" id="A0AAD9U693"/>
<organism evidence="1 2">
    <name type="scientific">Dipteronia dyeriana</name>
    <dbReference type="NCBI Taxonomy" id="168575"/>
    <lineage>
        <taxon>Eukaryota</taxon>
        <taxon>Viridiplantae</taxon>
        <taxon>Streptophyta</taxon>
        <taxon>Embryophyta</taxon>
        <taxon>Tracheophyta</taxon>
        <taxon>Spermatophyta</taxon>
        <taxon>Magnoliopsida</taxon>
        <taxon>eudicotyledons</taxon>
        <taxon>Gunneridae</taxon>
        <taxon>Pentapetalae</taxon>
        <taxon>rosids</taxon>
        <taxon>malvids</taxon>
        <taxon>Sapindales</taxon>
        <taxon>Sapindaceae</taxon>
        <taxon>Hippocastanoideae</taxon>
        <taxon>Acereae</taxon>
        <taxon>Dipteronia</taxon>
    </lineage>
</organism>
<accession>A0AAD9U693</accession>
<comment type="caution">
    <text evidence="1">The sequence shown here is derived from an EMBL/GenBank/DDBJ whole genome shotgun (WGS) entry which is preliminary data.</text>
</comment>
<evidence type="ECO:0008006" key="3">
    <source>
        <dbReference type="Google" id="ProtNLM"/>
    </source>
</evidence>
<proteinExistence type="predicted"/>
<evidence type="ECO:0000313" key="2">
    <source>
        <dbReference type="Proteomes" id="UP001280121"/>
    </source>
</evidence>
<dbReference type="EMBL" id="JANJYI010000005">
    <property type="protein sequence ID" value="KAK2648328.1"/>
    <property type="molecule type" value="Genomic_DNA"/>
</dbReference>
<sequence length="257" mass="30219">MCGVTPGVTDHADIARPQFDNVFGFQNKMNDRQYNEQYNEIYNDMNNEQNTEPNLRPIHEVNNETNLDPVRFNVIPYDSNNATTWVIPGADSYLFGMGGSRNLVEEEPTRMIYKGLYFPAKKDLKRLFDHFAMRPNFEWKVKMSNKTILHLVCLMDNCTWKLRAVRRDKGTYFQDIIMDMKTMYDIQILYSKAHQALRYALSLTYGTHEESFQLLLSFDYVSEQQNPNIVHNPPSAKLDAQIEDHLEIKYLYQTYVQ</sequence>
<keyword evidence="2" id="KW-1185">Reference proteome</keyword>
<protein>
    <recommendedName>
        <fullName evidence="3">Transposase MuDR plant domain-containing protein</fullName>
    </recommendedName>
</protein>
<dbReference type="Proteomes" id="UP001280121">
    <property type="component" value="Unassembled WGS sequence"/>
</dbReference>